<dbReference type="RefSeq" id="XP_070917300.1">
    <property type="nucleotide sequence ID" value="XM_071061199.1"/>
</dbReference>
<proteinExistence type="predicted"/>
<accession>A0ABQ0GD01</accession>
<protein>
    <submittedName>
        <fullName evidence="3">Uncharacterized protein</fullName>
    </submittedName>
</protein>
<gene>
    <name evidence="3" type="ORF">MFIFM68171_05779</name>
</gene>
<feature type="signal peptide" evidence="2">
    <location>
        <begin position="1"/>
        <end position="23"/>
    </location>
</feature>
<dbReference type="Proteomes" id="UP001628179">
    <property type="component" value="Unassembled WGS sequence"/>
</dbReference>
<sequence>MLRSTRLVVLAVLLVLLPHSASAAGIGSNMLDECPCGPIYKTMVRCQKIRPPEGLGDGITDCICVPNPDGWYPYIHNCRACLSGNDFFDNLSGMMTQLLTSCTEAGGNVVSDGESICASNAMWEYCASLKDGSDGQPSWASFERFSDAGDNSNATQLLSFEEPPQESGTSSETPQESGTSSETAASETMTATSTATGTGTLSTTTASQGTATTSTPSSAARSGYTTQSGHALGLLFTAGAGYLLV</sequence>
<organism evidence="3 4">
    <name type="scientific">Madurella fahalii</name>
    <dbReference type="NCBI Taxonomy" id="1157608"/>
    <lineage>
        <taxon>Eukaryota</taxon>
        <taxon>Fungi</taxon>
        <taxon>Dikarya</taxon>
        <taxon>Ascomycota</taxon>
        <taxon>Pezizomycotina</taxon>
        <taxon>Sordariomycetes</taxon>
        <taxon>Sordariomycetidae</taxon>
        <taxon>Sordariales</taxon>
        <taxon>Sordariales incertae sedis</taxon>
        <taxon>Madurella</taxon>
    </lineage>
</organism>
<keyword evidence="2" id="KW-0732">Signal</keyword>
<name>A0ABQ0GD01_9PEZI</name>
<feature type="compositionally biased region" description="Low complexity" evidence="1">
    <location>
        <begin position="176"/>
        <end position="223"/>
    </location>
</feature>
<feature type="region of interest" description="Disordered" evidence="1">
    <location>
        <begin position="160"/>
        <end position="225"/>
    </location>
</feature>
<evidence type="ECO:0000313" key="4">
    <source>
        <dbReference type="Proteomes" id="UP001628179"/>
    </source>
</evidence>
<dbReference type="EMBL" id="BAAFSV010000003">
    <property type="protein sequence ID" value="GAB1315569.1"/>
    <property type="molecule type" value="Genomic_DNA"/>
</dbReference>
<keyword evidence="4" id="KW-1185">Reference proteome</keyword>
<reference evidence="3 4" key="1">
    <citation type="submission" date="2024-09" db="EMBL/GenBank/DDBJ databases">
        <title>Itraconazole resistance in Madurella fahalii resulting from another homologue of gene encoding cytochrome P450 14-alpha sterol demethylase (CYP51).</title>
        <authorList>
            <person name="Yoshioka I."/>
            <person name="Fahal A.H."/>
            <person name="Kaneko S."/>
            <person name="Yaguchi T."/>
        </authorList>
    </citation>
    <scope>NUCLEOTIDE SEQUENCE [LARGE SCALE GENOMIC DNA]</scope>
    <source>
        <strain evidence="3 4">IFM 68171</strain>
    </source>
</reference>
<evidence type="ECO:0000256" key="2">
    <source>
        <dbReference type="SAM" id="SignalP"/>
    </source>
</evidence>
<evidence type="ECO:0000313" key="3">
    <source>
        <dbReference type="EMBL" id="GAB1315569.1"/>
    </source>
</evidence>
<feature type="chain" id="PRO_5045432908" evidence="2">
    <location>
        <begin position="24"/>
        <end position="245"/>
    </location>
</feature>
<comment type="caution">
    <text evidence="3">The sequence shown here is derived from an EMBL/GenBank/DDBJ whole genome shotgun (WGS) entry which is preliminary data.</text>
</comment>
<dbReference type="GeneID" id="98176522"/>
<feature type="compositionally biased region" description="Polar residues" evidence="1">
    <location>
        <begin position="166"/>
        <end position="175"/>
    </location>
</feature>
<evidence type="ECO:0000256" key="1">
    <source>
        <dbReference type="SAM" id="MobiDB-lite"/>
    </source>
</evidence>